<dbReference type="PANTHER" id="PTHR12126:SF11">
    <property type="entry name" value="NADH DEHYDROGENASE [UBIQUINONE] 1 ALPHA SUBCOMPLEX SUBUNIT 9, MITOCHONDRIAL"/>
    <property type="match status" value="1"/>
</dbReference>
<evidence type="ECO:0000256" key="4">
    <source>
        <dbReference type="ARBA" id="ARBA00043145"/>
    </source>
</evidence>
<gene>
    <name evidence="7" type="ORF">O3M35_006292</name>
</gene>
<sequence>MSTFVRGNSELLKRIQTSVGRQVYCWYSSDFHPLERSSLTDLKRGTGGRCSFNGMVATVFGASGFLGRHVVNKLGKMGTQIIIAHRGELTEVNRLRVAADLGQVLIQPYNLKDENSIRKCIKYSNVVINLVGRDWQTKNYSFAEVHVIGARRIARLCKEACIPTLVHMSALNATPFPAPYMLRNGSQFLQSKWEGEEAVREEFPDAIIFRPADMVGQEDRFTRYYCSLWRHNMKALPLYKKGTATEKQPVHVSDVAAGILIACQDRCWHGRTIQAVGPRRYLLSELVDWFHRLTRRTWKEWGYFRYNIRYDPIFQLWISILPCLTLGHPLGNLHWEKVEREAHSDVIDNEIETLKDLGVELTLMEDQVPWELKPYRLYSYAEKENLEFDVVEPPPFIECK</sequence>
<dbReference type="Gene3D" id="3.40.50.720">
    <property type="entry name" value="NAD(P)-binding Rossmann-like Domain"/>
    <property type="match status" value="1"/>
</dbReference>
<feature type="domain" description="NAD-dependent epimerase/dehydratase" evidence="6">
    <location>
        <begin position="58"/>
        <end position="265"/>
    </location>
</feature>
<comment type="subunit">
    <text evidence="5">Complex I is composed of 45 different subunits. This a component of the hydrophobic protein fraction. Interacts with BLOC1S1. Interacts with SLC2A4. Interacts with CLOCK. Interacts with RAB5IF.</text>
</comment>
<evidence type="ECO:0000259" key="6">
    <source>
        <dbReference type="Pfam" id="PF01370"/>
    </source>
</evidence>
<comment type="caution">
    <text evidence="7">The sequence shown here is derived from an EMBL/GenBank/DDBJ whole genome shotgun (WGS) entry which is preliminary data.</text>
</comment>
<evidence type="ECO:0000313" key="8">
    <source>
        <dbReference type="Proteomes" id="UP001461498"/>
    </source>
</evidence>
<dbReference type="GO" id="GO:0005739">
    <property type="term" value="C:mitochondrion"/>
    <property type="evidence" value="ECO:0007669"/>
    <property type="project" value="TreeGrafter"/>
</dbReference>
<dbReference type="PANTHER" id="PTHR12126">
    <property type="entry name" value="NADH-UBIQUINONE OXIDOREDUCTASE 39 KDA SUBUNIT-RELATED"/>
    <property type="match status" value="1"/>
</dbReference>
<comment type="similarity">
    <text evidence="1">Belongs to the complex I NDUFA9 subunit family.</text>
</comment>
<dbReference type="EMBL" id="JAPXFL010000003">
    <property type="protein sequence ID" value="KAK9508831.1"/>
    <property type="molecule type" value="Genomic_DNA"/>
</dbReference>
<dbReference type="Proteomes" id="UP001461498">
    <property type="component" value="Unassembled WGS sequence"/>
</dbReference>
<evidence type="ECO:0000256" key="1">
    <source>
        <dbReference type="ARBA" id="ARBA00038501"/>
    </source>
</evidence>
<dbReference type="SUPFAM" id="SSF51735">
    <property type="entry name" value="NAD(P)-binding Rossmann-fold domains"/>
    <property type="match status" value="1"/>
</dbReference>
<evidence type="ECO:0000256" key="5">
    <source>
        <dbReference type="ARBA" id="ARBA00046455"/>
    </source>
</evidence>
<dbReference type="InterPro" id="IPR036291">
    <property type="entry name" value="NAD(P)-bd_dom_sf"/>
</dbReference>
<reference evidence="7 8" key="1">
    <citation type="submission" date="2022-12" db="EMBL/GenBank/DDBJ databases">
        <title>Chromosome-level genome assembly of true bugs.</title>
        <authorList>
            <person name="Ma L."/>
            <person name="Li H."/>
        </authorList>
    </citation>
    <scope>NUCLEOTIDE SEQUENCE [LARGE SCALE GENOMIC DNA]</scope>
    <source>
        <strain evidence="7">Lab_2022b</strain>
    </source>
</reference>
<proteinExistence type="inferred from homology"/>
<dbReference type="InterPro" id="IPR001509">
    <property type="entry name" value="Epimerase_deHydtase"/>
</dbReference>
<dbReference type="InterPro" id="IPR051207">
    <property type="entry name" value="ComplexI_NDUFA9_subunit"/>
</dbReference>
<dbReference type="CDD" id="cd05271">
    <property type="entry name" value="NDUFA9_like_SDR_a"/>
    <property type="match status" value="1"/>
</dbReference>
<evidence type="ECO:0000256" key="2">
    <source>
        <dbReference type="ARBA" id="ARBA00040720"/>
    </source>
</evidence>
<accession>A0AAW1DDG3</accession>
<dbReference type="AlphaFoldDB" id="A0AAW1DDG3"/>
<evidence type="ECO:0000256" key="3">
    <source>
        <dbReference type="ARBA" id="ARBA00042000"/>
    </source>
</evidence>
<evidence type="ECO:0000313" key="7">
    <source>
        <dbReference type="EMBL" id="KAK9508831.1"/>
    </source>
</evidence>
<protein>
    <recommendedName>
        <fullName evidence="2">NADH dehydrogenase [ubiquinone] 1 alpha subcomplex subunit 9, mitochondrial</fullName>
    </recommendedName>
    <alternativeName>
        <fullName evidence="4">Complex I-39kD</fullName>
    </alternativeName>
    <alternativeName>
        <fullName evidence="3">NADH-ubiquinone oxidoreductase 39 kDa subunit</fullName>
    </alternativeName>
</protein>
<dbReference type="Pfam" id="PF01370">
    <property type="entry name" value="Epimerase"/>
    <property type="match status" value="1"/>
</dbReference>
<organism evidence="7 8">
    <name type="scientific">Rhynocoris fuscipes</name>
    <dbReference type="NCBI Taxonomy" id="488301"/>
    <lineage>
        <taxon>Eukaryota</taxon>
        <taxon>Metazoa</taxon>
        <taxon>Ecdysozoa</taxon>
        <taxon>Arthropoda</taxon>
        <taxon>Hexapoda</taxon>
        <taxon>Insecta</taxon>
        <taxon>Pterygota</taxon>
        <taxon>Neoptera</taxon>
        <taxon>Paraneoptera</taxon>
        <taxon>Hemiptera</taxon>
        <taxon>Heteroptera</taxon>
        <taxon>Panheteroptera</taxon>
        <taxon>Cimicomorpha</taxon>
        <taxon>Reduviidae</taxon>
        <taxon>Harpactorinae</taxon>
        <taxon>Harpactorini</taxon>
        <taxon>Rhynocoris</taxon>
    </lineage>
</organism>
<keyword evidence="8" id="KW-1185">Reference proteome</keyword>
<dbReference type="GO" id="GO:0044877">
    <property type="term" value="F:protein-containing complex binding"/>
    <property type="evidence" value="ECO:0007669"/>
    <property type="project" value="TreeGrafter"/>
</dbReference>
<name>A0AAW1DDG3_9HEMI</name>